<evidence type="ECO:0000256" key="1">
    <source>
        <dbReference type="ARBA" id="ARBA00000215"/>
    </source>
</evidence>
<comment type="catalytic activity">
    <reaction evidence="1 9">
        <text>riboflavin(in) = riboflavin(out)</text>
        <dbReference type="Rhea" id="RHEA:35015"/>
        <dbReference type="ChEBI" id="CHEBI:57986"/>
    </reaction>
</comment>
<evidence type="ECO:0000256" key="6">
    <source>
        <dbReference type="ARBA" id="ARBA00022692"/>
    </source>
</evidence>
<evidence type="ECO:0000256" key="5">
    <source>
        <dbReference type="ARBA" id="ARBA00022475"/>
    </source>
</evidence>
<keyword evidence="5 9" id="KW-1003">Cell membrane</keyword>
<dbReference type="Proteomes" id="UP000663874">
    <property type="component" value="Unassembled WGS sequence"/>
</dbReference>
<gene>
    <name evidence="10" type="ORF">FNK824_LOCUS42946</name>
</gene>
<evidence type="ECO:0000256" key="9">
    <source>
        <dbReference type="RuleBase" id="RU368035"/>
    </source>
</evidence>
<keyword evidence="4 9" id="KW-0813">Transport</keyword>
<proteinExistence type="inferred from homology"/>
<dbReference type="AlphaFoldDB" id="A0A820M6L7"/>
<evidence type="ECO:0000256" key="8">
    <source>
        <dbReference type="ARBA" id="ARBA00023136"/>
    </source>
</evidence>
<comment type="function">
    <text evidence="9">Plasma membrane transporter mediating the uptake by cells of the water soluble vitamin B2/riboflavin that plays a key role in biochemical oxidation-reduction reactions of the carbohydrate, lipid, and amino acid metabolism.</text>
</comment>
<name>A0A820M6L7_9BILA</name>
<evidence type="ECO:0000256" key="3">
    <source>
        <dbReference type="ARBA" id="ARBA00006366"/>
    </source>
</evidence>
<reference evidence="10" key="1">
    <citation type="submission" date="2021-02" db="EMBL/GenBank/DDBJ databases">
        <authorList>
            <person name="Nowell W R."/>
        </authorList>
    </citation>
    <scope>NUCLEOTIDE SEQUENCE</scope>
</reference>
<evidence type="ECO:0000313" key="10">
    <source>
        <dbReference type="EMBL" id="CAF4369391.1"/>
    </source>
</evidence>
<evidence type="ECO:0000313" key="11">
    <source>
        <dbReference type="Proteomes" id="UP000663874"/>
    </source>
</evidence>
<keyword evidence="8 9" id="KW-0472">Membrane</keyword>
<dbReference type="PANTHER" id="PTHR12929:SF10">
    <property type="entry name" value="RIBOFLAVIN TRANSPORTER"/>
    <property type="match status" value="1"/>
</dbReference>
<comment type="caution">
    <text evidence="10">The sequence shown here is derived from an EMBL/GenBank/DDBJ whole genome shotgun (WGS) entry which is preliminary data.</text>
</comment>
<dbReference type="PANTHER" id="PTHR12929">
    <property type="entry name" value="SOLUTE CARRIER FAMILY 52"/>
    <property type="match status" value="1"/>
</dbReference>
<sequence>IILPISNPLSVLIGLFIRSILKYISIFILFTFATCVSLYVIIVAFLSPCPPFHDTTGGAILVISCYFLTYLVFYYIRLVIGNRVRQEYQNHSGLFWLGAASQMGSLLGAIPMYLLINIYNKFKSRNACQVYCID</sequence>
<comment type="similarity">
    <text evidence="3 9">Belongs to the riboflavin transporter family.</text>
</comment>
<dbReference type="GO" id="GO:0032217">
    <property type="term" value="F:riboflavin transmembrane transporter activity"/>
    <property type="evidence" value="ECO:0007669"/>
    <property type="project" value="UniProtKB-UniRule"/>
</dbReference>
<protein>
    <recommendedName>
        <fullName evidence="9">Riboflavin transporter</fullName>
    </recommendedName>
</protein>
<feature type="transmembrane region" description="Helical" evidence="9">
    <location>
        <begin position="58"/>
        <end position="76"/>
    </location>
</feature>
<dbReference type="InterPro" id="IPR009357">
    <property type="entry name" value="Riboflavin_transptr"/>
</dbReference>
<dbReference type="GO" id="GO:0005886">
    <property type="term" value="C:plasma membrane"/>
    <property type="evidence" value="ECO:0007669"/>
    <property type="project" value="UniProtKB-SubCell"/>
</dbReference>
<feature type="transmembrane region" description="Helical" evidence="9">
    <location>
        <begin position="96"/>
        <end position="116"/>
    </location>
</feature>
<evidence type="ECO:0000256" key="4">
    <source>
        <dbReference type="ARBA" id="ARBA00022448"/>
    </source>
</evidence>
<feature type="transmembrane region" description="Helical" evidence="9">
    <location>
        <begin position="20"/>
        <end position="46"/>
    </location>
</feature>
<evidence type="ECO:0000256" key="7">
    <source>
        <dbReference type="ARBA" id="ARBA00022989"/>
    </source>
</evidence>
<comment type="subcellular location">
    <subcellularLocation>
        <location evidence="2 9">Cell membrane</location>
        <topology evidence="2 9">Multi-pass membrane protein</topology>
    </subcellularLocation>
</comment>
<dbReference type="Pfam" id="PF06237">
    <property type="entry name" value="SLC52_ribofla_tr"/>
    <property type="match status" value="1"/>
</dbReference>
<accession>A0A820M6L7</accession>
<comment type="caution">
    <text evidence="9">Lacks conserved residue(s) required for the propagation of feature annotation.</text>
</comment>
<keyword evidence="7 9" id="KW-1133">Transmembrane helix</keyword>
<dbReference type="EMBL" id="CAJOBE010055043">
    <property type="protein sequence ID" value="CAF4369391.1"/>
    <property type="molecule type" value="Genomic_DNA"/>
</dbReference>
<keyword evidence="6 9" id="KW-0812">Transmembrane</keyword>
<evidence type="ECO:0000256" key="2">
    <source>
        <dbReference type="ARBA" id="ARBA00004651"/>
    </source>
</evidence>
<organism evidence="10 11">
    <name type="scientific">Rotaria sordida</name>
    <dbReference type="NCBI Taxonomy" id="392033"/>
    <lineage>
        <taxon>Eukaryota</taxon>
        <taxon>Metazoa</taxon>
        <taxon>Spiralia</taxon>
        <taxon>Gnathifera</taxon>
        <taxon>Rotifera</taxon>
        <taxon>Eurotatoria</taxon>
        <taxon>Bdelloidea</taxon>
        <taxon>Philodinida</taxon>
        <taxon>Philodinidae</taxon>
        <taxon>Rotaria</taxon>
    </lineage>
</organism>
<feature type="non-terminal residue" evidence="10">
    <location>
        <position position="1"/>
    </location>
</feature>